<dbReference type="OrthoDB" id="10556938at2759"/>
<reference evidence="2" key="1">
    <citation type="journal article" date="2014" name="Nat. Commun.">
        <title>Genomic adaptations of the halophilic Dead Sea filamentous fungus Eurotium rubrum.</title>
        <authorList>
            <person name="Kis-Papo T."/>
            <person name="Weig A.R."/>
            <person name="Riley R."/>
            <person name="Persoh D."/>
            <person name="Salamov A."/>
            <person name="Sun H."/>
            <person name="Lipzen A."/>
            <person name="Wasser S.P."/>
            <person name="Rambold G."/>
            <person name="Grigoriev I.V."/>
            <person name="Nevo E."/>
        </authorList>
    </citation>
    <scope>NUCLEOTIDE SEQUENCE [LARGE SCALE GENOMIC DNA]</scope>
    <source>
        <strain evidence="2">CBS 135680</strain>
    </source>
</reference>
<evidence type="ECO:0000313" key="2">
    <source>
        <dbReference type="Proteomes" id="UP000019804"/>
    </source>
</evidence>
<dbReference type="Proteomes" id="UP000019804">
    <property type="component" value="Unassembled WGS sequence"/>
</dbReference>
<protein>
    <submittedName>
        <fullName evidence="1">Uncharacterized protein</fullName>
    </submittedName>
</protein>
<gene>
    <name evidence="1" type="ORF">EURHEDRAFT_409819</name>
</gene>
<dbReference type="AlphaFoldDB" id="A0A017SKW3"/>
<proteinExistence type="predicted"/>
<sequence length="106" mass="12171">MGIKKATNHIQIFLYSFIVNNPFQDESPTMHTESYRLAEVLAVANIHPFYNPGVQYPPGHDAIQYARRSASKPATEVDLRTRPMVTKKDLYIYHSPVVYLPLTCYL</sequence>
<organism evidence="1 2">
    <name type="scientific">Aspergillus ruber (strain CBS 135680)</name>
    <dbReference type="NCBI Taxonomy" id="1388766"/>
    <lineage>
        <taxon>Eukaryota</taxon>
        <taxon>Fungi</taxon>
        <taxon>Dikarya</taxon>
        <taxon>Ascomycota</taxon>
        <taxon>Pezizomycotina</taxon>
        <taxon>Eurotiomycetes</taxon>
        <taxon>Eurotiomycetidae</taxon>
        <taxon>Eurotiales</taxon>
        <taxon>Aspergillaceae</taxon>
        <taxon>Aspergillus</taxon>
        <taxon>Aspergillus subgen. Aspergillus</taxon>
    </lineage>
</organism>
<dbReference type="EMBL" id="KK088415">
    <property type="protein sequence ID" value="EYE97593.1"/>
    <property type="molecule type" value="Genomic_DNA"/>
</dbReference>
<dbReference type="GeneID" id="63696324"/>
<evidence type="ECO:0000313" key="1">
    <source>
        <dbReference type="EMBL" id="EYE97593.1"/>
    </source>
</evidence>
<name>A0A017SKW3_ASPRC</name>
<keyword evidence="2" id="KW-1185">Reference proteome</keyword>
<dbReference type="HOGENOM" id="CLU_2222696_0_0_1"/>
<accession>A0A017SKW3</accession>
<dbReference type="RefSeq" id="XP_040641281.1">
    <property type="nucleotide sequence ID" value="XM_040781200.1"/>
</dbReference>